<dbReference type="RefSeq" id="WP_186465194.1">
    <property type="nucleotide sequence ID" value="NZ_LWIG01000063.1"/>
</dbReference>
<gene>
    <name evidence="5" type="ORF">FBZ95_112179</name>
</gene>
<keyword evidence="6" id="KW-1185">Reference proteome</keyword>
<reference evidence="5 6" key="1">
    <citation type="submission" date="2019-06" db="EMBL/GenBank/DDBJ databases">
        <title>Genomic Encyclopedia of Type Strains, Phase IV (KMG-V): Genome sequencing to study the core and pangenomes of soil and plant-associated prokaryotes.</title>
        <authorList>
            <person name="Whitman W."/>
        </authorList>
    </citation>
    <scope>NUCLEOTIDE SEQUENCE [LARGE SCALE GENOMIC DNA]</scope>
    <source>
        <strain evidence="5 6">BR 10556</strain>
    </source>
</reference>
<keyword evidence="3" id="KW-0732">Signal</keyword>
<evidence type="ECO:0000256" key="2">
    <source>
        <dbReference type="ARBA" id="ARBA00023008"/>
    </source>
</evidence>
<proteinExistence type="predicted"/>
<keyword evidence="2" id="KW-0186">Copper</keyword>
<dbReference type="Pfam" id="PF00127">
    <property type="entry name" value="Copper-bind"/>
    <property type="match status" value="1"/>
</dbReference>
<feature type="chain" id="PRO_5022011488" evidence="3">
    <location>
        <begin position="30"/>
        <end position="159"/>
    </location>
</feature>
<dbReference type="GO" id="GO:0009055">
    <property type="term" value="F:electron transfer activity"/>
    <property type="evidence" value="ECO:0007669"/>
    <property type="project" value="InterPro"/>
</dbReference>
<organism evidence="5 6">
    <name type="scientific">Bradyrhizobium sacchari</name>
    <dbReference type="NCBI Taxonomy" id="1399419"/>
    <lineage>
        <taxon>Bacteria</taxon>
        <taxon>Pseudomonadati</taxon>
        <taxon>Pseudomonadota</taxon>
        <taxon>Alphaproteobacteria</taxon>
        <taxon>Hyphomicrobiales</taxon>
        <taxon>Nitrobacteraceae</taxon>
        <taxon>Bradyrhizobium</taxon>
    </lineage>
</organism>
<accession>A0A560HWL9</accession>
<name>A0A560HWL9_9BRAD</name>
<dbReference type="GO" id="GO:0005507">
    <property type="term" value="F:copper ion binding"/>
    <property type="evidence" value="ECO:0007669"/>
    <property type="project" value="InterPro"/>
</dbReference>
<sequence>MNHQPETTVKKPIKLGLALAALSIAPALAHEQHDHGSFSAGEPGDPKKPARTIEILMNEMDYSPAKIEVKRGEQVHFVLRNVGKEDHEFLLATTKENLAHAEVMKKHPHMEHDDPNGVRLAPNKTAEILWKFTKAGTFEFSCLIPGHRDYGMVGQVTVN</sequence>
<evidence type="ECO:0000313" key="6">
    <source>
        <dbReference type="Proteomes" id="UP000315914"/>
    </source>
</evidence>
<dbReference type="PANTHER" id="PTHR38439">
    <property type="entry name" value="AURACYANIN-B"/>
    <property type="match status" value="1"/>
</dbReference>
<dbReference type="PANTHER" id="PTHR38439:SF3">
    <property type="entry name" value="COPPER-RESISTANT CUPROPROTEIN COPI"/>
    <property type="match status" value="1"/>
</dbReference>
<evidence type="ECO:0000256" key="3">
    <source>
        <dbReference type="SAM" id="SignalP"/>
    </source>
</evidence>
<feature type="signal peptide" evidence="3">
    <location>
        <begin position="1"/>
        <end position="29"/>
    </location>
</feature>
<dbReference type="CDD" id="cd04211">
    <property type="entry name" value="Cupredoxin_like_2"/>
    <property type="match status" value="1"/>
</dbReference>
<dbReference type="Proteomes" id="UP000315914">
    <property type="component" value="Unassembled WGS sequence"/>
</dbReference>
<evidence type="ECO:0000313" key="5">
    <source>
        <dbReference type="EMBL" id="TWB68274.1"/>
    </source>
</evidence>
<dbReference type="InterPro" id="IPR008972">
    <property type="entry name" value="Cupredoxin"/>
</dbReference>
<dbReference type="EMBL" id="VITW01000012">
    <property type="protein sequence ID" value="TWB68274.1"/>
    <property type="molecule type" value="Genomic_DNA"/>
</dbReference>
<comment type="caution">
    <text evidence="5">The sequence shown here is derived from an EMBL/GenBank/DDBJ whole genome shotgun (WGS) entry which is preliminary data.</text>
</comment>
<dbReference type="InterPro" id="IPR000923">
    <property type="entry name" value="BlueCu_1"/>
</dbReference>
<dbReference type="STRING" id="1399419.A5906_15935"/>
<feature type="domain" description="Blue (type 1) copper" evidence="4">
    <location>
        <begin position="55"/>
        <end position="159"/>
    </location>
</feature>
<evidence type="ECO:0000256" key="1">
    <source>
        <dbReference type="ARBA" id="ARBA00022723"/>
    </source>
</evidence>
<evidence type="ECO:0000259" key="4">
    <source>
        <dbReference type="Pfam" id="PF00127"/>
    </source>
</evidence>
<dbReference type="Gene3D" id="2.60.40.420">
    <property type="entry name" value="Cupredoxins - blue copper proteins"/>
    <property type="match status" value="1"/>
</dbReference>
<keyword evidence="1" id="KW-0479">Metal-binding</keyword>
<protein>
    <submittedName>
        <fullName evidence="5">Putative cupredoxin-like copper-binding protein</fullName>
    </submittedName>
</protein>
<dbReference type="SUPFAM" id="SSF49503">
    <property type="entry name" value="Cupredoxins"/>
    <property type="match status" value="1"/>
</dbReference>
<dbReference type="InterPro" id="IPR050845">
    <property type="entry name" value="Cu-binding_ET"/>
</dbReference>
<dbReference type="AlphaFoldDB" id="A0A560HWL9"/>